<dbReference type="EMBL" id="KE344110">
    <property type="protein sequence ID" value="EXB53756.1"/>
    <property type="molecule type" value="Genomic_DNA"/>
</dbReference>
<proteinExistence type="predicted"/>
<dbReference type="Proteomes" id="UP000030645">
    <property type="component" value="Unassembled WGS sequence"/>
</dbReference>
<keyword evidence="3" id="KW-1185">Reference proteome</keyword>
<protein>
    <submittedName>
        <fullName evidence="2">Uncharacterized protein</fullName>
    </submittedName>
</protein>
<name>W9RFC0_9ROSA</name>
<organism evidence="2 3">
    <name type="scientific">Morus notabilis</name>
    <dbReference type="NCBI Taxonomy" id="981085"/>
    <lineage>
        <taxon>Eukaryota</taxon>
        <taxon>Viridiplantae</taxon>
        <taxon>Streptophyta</taxon>
        <taxon>Embryophyta</taxon>
        <taxon>Tracheophyta</taxon>
        <taxon>Spermatophyta</taxon>
        <taxon>Magnoliopsida</taxon>
        <taxon>eudicotyledons</taxon>
        <taxon>Gunneridae</taxon>
        <taxon>Pentapetalae</taxon>
        <taxon>rosids</taxon>
        <taxon>fabids</taxon>
        <taxon>Rosales</taxon>
        <taxon>Moraceae</taxon>
        <taxon>Moreae</taxon>
        <taxon>Morus</taxon>
    </lineage>
</organism>
<feature type="region of interest" description="Disordered" evidence="1">
    <location>
        <begin position="1"/>
        <end position="71"/>
    </location>
</feature>
<sequence>MEEQTQHEAAAEPGEDIPAAQTQDVAAPAPAPEFGQQSKASSSKKKGKAVAHDLSPRKMSLRSALNWKWKA</sequence>
<gene>
    <name evidence="2" type="ORF">L484_022413</name>
</gene>
<reference evidence="3" key="1">
    <citation type="submission" date="2013-01" db="EMBL/GenBank/DDBJ databases">
        <title>Draft Genome Sequence of a Mulberry Tree, Morus notabilis C.K. Schneid.</title>
        <authorList>
            <person name="He N."/>
            <person name="Zhao S."/>
        </authorList>
    </citation>
    <scope>NUCLEOTIDE SEQUENCE</scope>
</reference>
<evidence type="ECO:0000256" key="1">
    <source>
        <dbReference type="SAM" id="MobiDB-lite"/>
    </source>
</evidence>
<accession>W9RFC0</accession>
<evidence type="ECO:0000313" key="2">
    <source>
        <dbReference type="EMBL" id="EXB53756.1"/>
    </source>
</evidence>
<evidence type="ECO:0000313" key="3">
    <source>
        <dbReference type="Proteomes" id="UP000030645"/>
    </source>
</evidence>
<feature type="compositionally biased region" description="Basic and acidic residues" evidence="1">
    <location>
        <begin position="1"/>
        <end position="10"/>
    </location>
</feature>
<dbReference type="AlphaFoldDB" id="W9RFC0"/>